<dbReference type="GeneID" id="93573471"/>
<accession>A0A1L9UKK0</accession>
<dbReference type="VEuPathDB" id="FungiDB:ASPBRDRAFT_196338"/>
<proteinExistence type="predicted"/>
<dbReference type="Proteomes" id="UP000184499">
    <property type="component" value="Unassembled WGS sequence"/>
</dbReference>
<protein>
    <submittedName>
        <fullName evidence="1">Uncharacterized protein</fullName>
    </submittedName>
</protein>
<organism evidence="1 2">
    <name type="scientific">Aspergillus brasiliensis (strain CBS 101740 / IMI 381727 / IBT 21946)</name>
    <dbReference type="NCBI Taxonomy" id="767769"/>
    <lineage>
        <taxon>Eukaryota</taxon>
        <taxon>Fungi</taxon>
        <taxon>Dikarya</taxon>
        <taxon>Ascomycota</taxon>
        <taxon>Pezizomycotina</taxon>
        <taxon>Eurotiomycetes</taxon>
        <taxon>Eurotiomycetidae</taxon>
        <taxon>Eurotiales</taxon>
        <taxon>Aspergillaceae</taxon>
        <taxon>Aspergillus</taxon>
        <taxon>Aspergillus subgen. Circumdati</taxon>
    </lineage>
</organism>
<dbReference type="AlphaFoldDB" id="A0A1L9UKK0"/>
<gene>
    <name evidence="1" type="ORF">ASPBRDRAFT_196338</name>
</gene>
<dbReference type="OrthoDB" id="10616925at2759"/>
<reference evidence="2" key="1">
    <citation type="journal article" date="2017" name="Genome Biol.">
        <title>Comparative genomics reveals high biological diversity and specific adaptations in the industrially and medically important fungal genus Aspergillus.</title>
        <authorList>
            <person name="de Vries R.P."/>
            <person name="Riley R."/>
            <person name="Wiebenga A."/>
            <person name="Aguilar-Osorio G."/>
            <person name="Amillis S."/>
            <person name="Uchima C.A."/>
            <person name="Anderluh G."/>
            <person name="Asadollahi M."/>
            <person name="Askin M."/>
            <person name="Barry K."/>
            <person name="Battaglia E."/>
            <person name="Bayram O."/>
            <person name="Benocci T."/>
            <person name="Braus-Stromeyer S.A."/>
            <person name="Caldana C."/>
            <person name="Canovas D."/>
            <person name="Cerqueira G.C."/>
            <person name="Chen F."/>
            <person name="Chen W."/>
            <person name="Choi C."/>
            <person name="Clum A."/>
            <person name="Dos Santos R.A."/>
            <person name="Damasio A.R."/>
            <person name="Diallinas G."/>
            <person name="Emri T."/>
            <person name="Fekete E."/>
            <person name="Flipphi M."/>
            <person name="Freyberg S."/>
            <person name="Gallo A."/>
            <person name="Gournas C."/>
            <person name="Habgood R."/>
            <person name="Hainaut M."/>
            <person name="Harispe M.L."/>
            <person name="Henrissat B."/>
            <person name="Hilden K.S."/>
            <person name="Hope R."/>
            <person name="Hossain A."/>
            <person name="Karabika E."/>
            <person name="Karaffa L."/>
            <person name="Karanyi Z."/>
            <person name="Krasevec N."/>
            <person name="Kuo A."/>
            <person name="Kusch H."/>
            <person name="LaButti K."/>
            <person name="Lagendijk E.L."/>
            <person name="Lapidus A."/>
            <person name="Levasseur A."/>
            <person name="Lindquist E."/>
            <person name="Lipzen A."/>
            <person name="Logrieco A.F."/>
            <person name="MacCabe A."/>
            <person name="Maekelae M.R."/>
            <person name="Malavazi I."/>
            <person name="Melin P."/>
            <person name="Meyer V."/>
            <person name="Mielnichuk N."/>
            <person name="Miskei M."/>
            <person name="Molnar A.P."/>
            <person name="Mule G."/>
            <person name="Ngan C.Y."/>
            <person name="Orejas M."/>
            <person name="Orosz E."/>
            <person name="Ouedraogo J.P."/>
            <person name="Overkamp K.M."/>
            <person name="Park H.-S."/>
            <person name="Perrone G."/>
            <person name="Piumi F."/>
            <person name="Punt P.J."/>
            <person name="Ram A.F."/>
            <person name="Ramon A."/>
            <person name="Rauscher S."/>
            <person name="Record E."/>
            <person name="Riano-Pachon D.M."/>
            <person name="Robert V."/>
            <person name="Roehrig J."/>
            <person name="Ruller R."/>
            <person name="Salamov A."/>
            <person name="Salih N.S."/>
            <person name="Samson R.A."/>
            <person name="Sandor E."/>
            <person name="Sanguinetti M."/>
            <person name="Schuetze T."/>
            <person name="Sepcic K."/>
            <person name="Shelest E."/>
            <person name="Sherlock G."/>
            <person name="Sophianopoulou V."/>
            <person name="Squina F.M."/>
            <person name="Sun H."/>
            <person name="Susca A."/>
            <person name="Todd R.B."/>
            <person name="Tsang A."/>
            <person name="Unkles S.E."/>
            <person name="van de Wiele N."/>
            <person name="van Rossen-Uffink D."/>
            <person name="Oliveira J.V."/>
            <person name="Vesth T.C."/>
            <person name="Visser J."/>
            <person name="Yu J.-H."/>
            <person name="Zhou M."/>
            <person name="Andersen M.R."/>
            <person name="Archer D.B."/>
            <person name="Baker S.E."/>
            <person name="Benoit I."/>
            <person name="Brakhage A.A."/>
            <person name="Braus G.H."/>
            <person name="Fischer R."/>
            <person name="Frisvad J.C."/>
            <person name="Goldman G.H."/>
            <person name="Houbraken J."/>
            <person name="Oakley B."/>
            <person name="Pocsi I."/>
            <person name="Scazzocchio C."/>
            <person name="Seiboth B."/>
            <person name="vanKuyk P.A."/>
            <person name="Wortman J."/>
            <person name="Dyer P.S."/>
            <person name="Grigoriev I.V."/>
        </authorList>
    </citation>
    <scope>NUCLEOTIDE SEQUENCE [LARGE SCALE GENOMIC DNA]</scope>
    <source>
        <strain evidence="2">CBS 101740 / IMI 381727 / IBT 21946</strain>
    </source>
</reference>
<sequence length="169" mass="18606">MKISGLSLADFETLPDFSGWSMVVNPYRRIASPTPLQQHRRLDRACWCHSPNPGSTRSCSSALIQKPKSCAIRLPCTATAPSCTHLTRVDRKVRIHAHMQGPQWMCRFHVQATGPESSIRARFYGIPTSSHEQGGSVSRRAALASIYPDIDGDAEGLLPSNIIFCMSTP</sequence>
<keyword evidence="2" id="KW-1185">Reference proteome</keyword>
<evidence type="ECO:0000313" key="1">
    <source>
        <dbReference type="EMBL" id="OJJ72233.1"/>
    </source>
</evidence>
<dbReference type="RefSeq" id="XP_067479481.1">
    <property type="nucleotide sequence ID" value="XM_067620983.1"/>
</dbReference>
<evidence type="ECO:0000313" key="2">
    <source>
        <dbReference type="Proteomes" id="UP000184499"/>
    </source>
</evidence>
<dbReference type="EMBL" id="KV878684">
    <property type="protein sequence ID" value="OJJ72233.1"/>
    <property type="molecule type" value="Genomic_DNA"/>
</dbReference>
<name>A0A1L9UKK0_ASPBC</name>